<evidence type="ECO:0000256" key="3">
    <source>
        <dbReference type="ARBA" id="ARBA00013085"/>
    </source>
</evidence>
<protein>
    <recommendedName>
        <fullName evidence="3 8">Histidinol-phosphatase</fullName>
        <shortName evidence="8">HolPase</shortName>
        <ecNumber evidence="3 8">3.1.3.15</ecNumber>
    </recommendedName>
</protein>
<keyword evidence="11" id="KW-1185">Reference proteome</keyword>
<organism evidence="10 11">
    <name type="scientific">Streptomyces microflavus</name>
    <name type="common">Streptomyces lipmanii</name>
    <dbReference type="NCBI Taxonomy" id="1919"/>
    <lineage>
        <taxon>Bacteria</taxon>
        <taxon>Bacillati</taxon>
        <taxon>Actinomycetota</taxon>
        <taxon>Actinomycetes</taxon>
        <taxon>Kitasatosporales</taxon>
        <taxon>Streptomycetaceae</taxon>
        <taxon>Streptomyces</taxon>
    </lineage>
</organism>
<keyword evidence="4 8" id="KW-0028">Amino-acid biosynthesis</keyword>
<dbReference type="Gene3D" id="3.20.20.140">
    <property type="entry name" value="Metal-dependent hydrolases"/>
    <property type="match status" value="1"/>
</dbReference>
<dbReference type="RefSeq" id="WP_350239851.1">
    <property type="nucleotide sequence ID" value="NZ_JBEJUE010000010.1"/>
</dbReference>
<dbReference type="InterPro" id="IPR004013">
    <property type="entry name" value="PHP_dom"/>
</dbReference>
<dbReference type="Pfam" id="PF02811">
    <property type="entry name" value="PHP"/>
    <property type="match status" value="1"/>
</dbReference>
<gene>
    <name evidence="10" type="ORF">ABR748_14300</name>
</gene>
<accession>A0ABV1Q2R4</accession>
<reference evidence="10 11" key="1">
    <citation type="submission" date="2024-01" db="EMBL/GenBank/DDBJ databases">
        <title>Metagenomic exploration of the rhizosphere soil microbial community and their significance in facilitating the development of wild simulated ginseng.</title>
        <authorList>
            <person name="Huang J."/>
        </authorList>
    </citation>
    <scope>NUCLEOTIDE SEQUENCE [LARGE SCALE GENOMIC DNA]</scope>
    <source>
        <strain evidence="10 11">WY141</strain>
    </source>
</reference>
<name>A0ABV1Q2R4_STRMI</name>
<proteinExistence type="inferred from homology"/>
<feature type="domain" description="PHP" evidence="9">
    <location>
        <begin position="57"/>
        <end position="271"/>
    </location>
</feature>
<evidence type="ECO:0000313" key="10">
    <source>
        <dbReference type="EMBL" id="MER0425386.1"/>
    </source>
</evidence>
<comment type="pathway">
    <text evidence="1 8">Amino-acid biosynthesis; L-histidine biosynthesis; L-histidine from 5-phospho-alpha-D-ribose 1-diphosphate: step 8/9.</text>
</comment>
<dbReference type="InterPro" id="IPR010140">
    <property type="entry name" value="Histidinol_P_phosphatase_HisJ"/>
</dbReference>
<dbReference type="Proteomes" id="UP001456562">
    <property type="component" value="Unassembled WGS sequence"/>
</dbReference>
<comment type="catalytic activity">
    <reaction evidence="7 8">
        <text>L-histidinol phosphate + H2O = L-histidinol + phosphate</text>
        <dbReference type="Rhea" id="RHEA:14465"/>
        <dbReference type="ChEBI" id="CHEBI:15377"/>
        <dbReference type="ChEBI" id="CHEBI:43474"/>
        <dbReference type="ChEBI" id="CHEBI:57699"/>
        <dbReference type="ChEBI" id="CHEBI:57980"/>
        <dbReference type="EC" id="3.1.3.15"/>
    </reaction>
</comment>
<evidence type="ECO:0000256" key="4">
    <source>
        <dbReference type="ARBA" id="ARBA00022605"/>
    </source>
</evidence>
<keyword evidence="6 8" id="KW-0368">Histidine biosynthesis</keyword>
<sequence length="331" mass="37071">MPLPARIPLHGISQSARTHTSGLSPREVRTEPYKAARGWNLVRSARPCQHGHMLPTDSHVHTEWSWDCLAGSMTASCQKAVDLGLRSIAFTDHTDFTAWLIPPEAVSTMPRKYQEMVRDDGTLLPPPLDVTGYLSCIEECRSRFPGLRILSGLELGEPHWHSAKVEDVLRSGAFDRVLGSVHSLREGPHALVVERLHGVRRPDELLRDYLAEALAMVEQSDSFEVLGHLDYPVRAWPVQAGPFEPARFEEEFRTVLRALATGDRVLEINTAVPLDVVIVRWWRECGGQRISFGSDAHEPDRVARDFARMGALAEGCGFVPGRSDSDFWRRS</sequence>
<dbReference type="InterPro" id="IPR016195">
    <property type="entry name" value="Pol/histidinol_Pase-like"/>
</dbReference>
<dbReference type="PANTHER" id="PTHR21039:SF0">
    <property type="entry name" value="HISTIDINOL-PHOSPHATASE"/>
    <property type="match status" value="1"/>
</dbReference>
<dbReference type="EC" id="3.1.3.15" evidence="3 8"/>
<comment type="similarity">
    <text evidence="2 8">Belongs to the PHP hydrolase family. HisK subfamily.</text>
</comment>
<evidence type="ECO:0000256" key="8">
    <source>
        <dbReference type="RuleBase" id="RU366003"/>
    </source>
</evidence>
<evidence type="ECO:0000313" key="11">
    <source>
        <dbReference type="Proteomes" id="UP001456562"/>
    </source>
</evidence>
<keyword evidence="5 8" id="KW-0378">Hydrolase</keyword>
<evidence type="ECO:0000256" key="7">
    <source>
        <dbReference type="ARBA" id="ARBA00049158"/>
    </source>
</evidence>
<dbReference type="EMBL" id="JBEJUE010000010">
    <property type="protein sequence ID" value="MER0425386.1"/>
    <property type="molecule type" value="Genomic_DNA"/>
</dbReference>
<evidence type="ECO:0000259" key="9">
    <source>
        <dbReference type="Pfam" id="PF02811"/>
    </source>
</evidence>
<dbReference type="PANTHER" id="PTHR21039">
    <property type="entry name" value="HISTIDINOL PHOSPHATASE-RELATED"/>
    <property type="match status" value="1"/>
</dbReference>
<evidence type="ECO:0000256" key="2">
    <source>
        <dbReference type="ARBA" id="ARBA00009152"/>
    </source>
</evidence>
<evidence type="ECO:0000256" key="5">
    <source>
        <dbReference type="ARBA" id="ARBA00022801"/>
    </source>
</evidence>
<evidence type="ECO:0000256" key="1">
    <source>
        <dbReference type="ARBA" id="ARBA00004970"/>
    </source>
</evidence>
<comment type="caution">
    <text evidence="10">The sequence shown here is derived from an EMBL/GenBank/DDBJ whole genome shotgun (WGS) entry which is preliminary data.</text>
</comment>
<evidence type="ECO:0000256" key="6">
    <source>
        <dbReference type="ARBA" id="ARBA00023102"/>
    </source>
</evidence>
<dbReference type="SUPFAM" id="SSF89550">
    <property type="entry name" value="PHP domain-like"/>
    <property type="match status" value="1"/>
</dbReference>